<gene>
    <name evidence="2" type="ORF">I7X13_03195</name>
</gene>
<evidence type="ECO:0000313" key="3">
    <source>
        <dbReference type="Proteomes" id="UP000625631"/>
    </source>
</evidence>
<dbReference type="Proteomes" id="UP000625631">
    <property type="component" value="Unassembled WGS sequence"/>
</dbReference>
<name>A0ABS0Q339_9BACT</name>
<organism evidence="2 3">
    <name type="scientific">Hymenobacter negativus</name>
    <dbReference type="NCBI Taxonomy" id="2795026"/>
    <lineage>
        <taxon>Bacteria</taxon>
        <taxon>Pseudomonadati</taxon>
        <taxon>Bacteroidota</taxon>
        <taxon>Cytophagia</taxon>
        <taxon>Cytophagales</taxon>
        <taxon>Hymenobacteraceae</taxon>
        <taxon>Hymenobacter</taxon>
    </lineage>
</organism>
<keyword evidence="1" id="KW-0472">Membrane</keyword>
<keyword evidence="3" id="KW-1185">Reference proteome</keyword>
<reference evidence="2 3" key="1">
    <citation type="submission" date="2020-12" db="EMBL/GenBank/DDBJ databases">
        <title>Hymenobacter sp.</title>
        <authorList>
            <person name="Kim M.K."/>
        </authorList>
    </citation>
    <scope>NUCLEOTIDE SEQUENCE [LARGE SCALE GENOMIC DNA]</scope>
    <source>
        <strain evidence="2 3">BT442</strain>
    </source>
</reference>
<comment type="caution">
    <text evidence="2">The sequence shown here is derived from an EMBL/GenBank/DDBJ whole genome shotgun (WGS) entry which is preliminary data.</text>
</comment>
<feature type="transmembrane region" description="Helical" evidence="1">
    <location>
        <begin position="39"/>
        <end position="55"/>
    </location>
</feature>
<dbReference type="EMBL" id="JAEDAE010000001">
    <property type="protein sequence ID" value="MBH8557038.1"/>
    <property type="molecule type" value="Genomic_DNA"/>
</dbReference>
<dbReference type="PROSITE" id="PS51257">
    <property type="entry name" value="PROKAR_LIPOPROTEIN"/>
    <property type="match status" value="1"/>
</dbReference>
<evidence type="ECO:0000313" key="2">
    <source>
        <dbReference type="EMBL" id="MBH8557038.1"/>
    </source>
</evidence>
<accession>A0ABS0Q339</accession>
<feature type="transmembrane region" description="Helical" evidence="1">
    <location>
        <begin position="15"/>
        <end position="33"/>
    </location>
</feature>
<proteinExistence type="predicted"/>
<keyword evidence="1" id="KW-1133">Transmembrane helix</keyword>
<protein>
    <submittedName>
        <fullName evidence="2">Uncharacterized protein</fullName>
    </submittedName>
</protein>
<dbReference type="RefSeq" id="WP_198074326.1">
    <property type="nucleotide sequence ID" value="NZ_JAEDAE010000001.1"/>
</dbReference>
<keyword evidence="1" id="KW-0812">Transmembrane</keyword>
<evidence type="ECO:0000256" key="1">
    <source>
        <dbReference type="SAM" id="Phobius"/>
    </source>
</evidence>
<sequence length="201" mass="23194">MSNERHQLANYKSRVKHIFLPLICWLLVVACYWTDFTSGLIFFGLCALVLTYPLLNLKQKSIFTGTEGHKAETRKDFNFIYNDLGNFTYSTSGFDALLNSQNIHIYWKDIRAIFGYKADLFTTDLICMDIHSAEKVLRLTEETAGWYQFNSKMAGQFPSIDPKWCIDIASPAFETTLTLLYEKDGMELSQAITVYYPQQTK</sequence>